<dbReference type="EMBL" id="WMJY01000015">
    <property type="protein sequence ID" value="MTH29881.1"/>
    <property type="molecule type" value="Genomic_DNA"/>
</dbReference>
<dbReference type="InterPro" id="IPR050275">
    <property type="entry name" value="PGM_Phosphatase"/>
</dbReference>
<dbReference type="CDD" id="cd07067">
    <property type="entry name" value="HP_PGM_like"/>
    <property type="match status" value="1"/>
</dbReference>
<dbReference type="Proteomes" id="UP000488936">
    <property type="component" value="Unassembled WGS sequence"/>
</dbReference>
<gene>
    <name evidence="2" type="primary">cobC</name>
    <name evidence="2" type="ORF">GJV77_08110</name>
</gene>
<evidence type="ECO:0000313" key="2">
    <source>
        <dbReference type="EMBL" id="MTH29881.1"/>
    </source>
</evidence>
<dbReference type="EC" id="3.1.3.73" evidence="1"/>
<dbReference type="GO" id="GO:0043755">
    <property type="term" value="F:alpha-ribazole phosphatase activity"/>
    <property type="evidence" value="ECO:0007669"/>
    <property type="project" value="UniProtKB-UniRule"/>
</dbReference>
<dbReference type="InterPro" id="IPR029033">
    <property type="entry name" value="His_PPase_superfam"/>
</dbReference>
<dbReference type="PANTHER" id="PTHR48100">
    <property type="entry name" value="BROAD-SPECIFICITY PHOSPHATASE YOR283W-RELATED"/>
    <property type="match status" value="1"/>
</dbReference>
<reference evidence="2 3" key="1">
    <citation type="journal article" date="2006" name="Int. J. Syst. Evol. Microbiol.">
        <title>Myroides pelagicus sp. nov., isolated from seawater in Thailand.</title>
        <authorList>
            <person name="Yoon J."/>
            <person name="Maneerat S."/>
            <person name="Kawai F."/>
            <person name="Yokota A."/>
        </authorList>
    </citation>
    <scope>NUCLEOTIDE SEQUENCE [LARGE SCALE GENOMIC DNA]</scope>
    <source>
        <strain evidence="2 3">SM1T</strain>
    </source>
</reference>
<comment type="caution">
    <text evidence="2">The sequence shown here is derived from an EMBL/GenBank/DDBJ whole genome shotgun (WGS) entry which is preliminary data.</text>
</comment>
<dbReference type="SUPFAM" id="SSF53254">
    <property type="entry name" value="Phosphoglycerate mutase-like"/>
    <property type="match status" value="1"/>
</dbReference>
<dbReference type="GO" id="GO:0005737">
    <property type="term" value="C:cytoplasm"/>
    <property type="evidence" value="ECO:0007669"/>
    <property type="project" value="TreeGrafter"/>
</dbReference>
<dbReference type="OrthoDB" id="9782128at2"/>
<sequence>MLVYVIRHTPVDLPKGYCYGQTDVPLRKDFEYNLKQISATLPSEFDQVYTSPLQRCQILANTFSSPVVTDPRLMELHFGDWEMRTWDTIPKEEIDQWSANLEVVSPPNGENLATLNLRIHDFLHDLRSKSYKKVLIVTHGGPIRCIWQYLLGFPIEHTFRIPIGFNEVLVFHLGENQQADYMIQKQ</sequence>
<dbReference type="AlphaFoldDB" id="A0A7K1GM39"/>
<dbReference type="SMART" id="SM00855">
    <property type="entry name" value="PGAM"/>
    <property type="match status" value="1"/>
</dbReference>
<dbReference type="InterPro" id="IPR017578">
    <property type="entry name" value="Ribazole_CobC"/>
</dbReference>
<accession>A0A7K1GM39</accession>
<protein>
    <recommendedName>
        <fullName evidence="1">Alpha-ribazole phosphatase</fullName>
        <ecNumber evidence="1">3.1.3.73</ecNumber>
    </recommendedName>
</protein>
<organism evidence="2 3">
    <name type="scientific">Myroides pelagicus</name>
    <dbReference type="NCBI Taxonomy" id="270914"/>
    <lineage>
        <taxon>Bacteria</taxon>
        <taxon>Pseudomonadati</taxon>
        <taxon>Bacteroidota</taxon>
        <taxon>Flavobacteriia</taxon>
        <taxon>Flavobacteriales</taxon>
        <taxon>Flavobacteriaceae</taxon>
        <taxon>Myroides</taxon>
    </lineage>
</organism>
<dbReference type="RefSeq" id="WP_155035875.1">
    <property type="nucleotide sequence ID" value="NZ_JAYMMG010000019.1"/>
</dbReference>
<proteinExistence type="predicted"/>
<dbReference type="Pfam" id="PF00300">
    <property type="entry name" value="His_Phos_1"/>
    <property type="match status" value="1"/>
</dbReference>
<dbReference type="InterPro" id="IPR013078">
    <property type="entry name" value="His_Pase_superF_clade-1"/>
</dbReference>
<dbReference type="GO" id="GO:0009236">
    <property type="term" value="P:cobalamin biosynthetic process"/>
    <property type="evidence" value="ECO:0007669"/>
    <property type="project" value="UniProtKB-UniRule"/>
</dbReference>
<evidence type="ECO:0000313" key="3">
    <source>
        <dbReference type="Proteomes" id="UP000488936"/>
    </source>
</evidence>
<evidence type="ECO:0000256" key="1">
    <source>
        <dbReference type="NCBIfam" id="TIGR03162"/>
    </source>
</evidence>
<keyword evidence="3" id="KW-1185">Reference proteome</keyword>
<name>A0A7K1GM39_9FLAO</name>
<dbReference type="PANTHER" id="PTHR48100:SF1">
    <property type="entry name" value="HISTIDINE PHOSPHATASE FAMILY PROTEIN-RELATED"/>
    <property type="match status" value="1"/>
</dbReference>
<dbReference type="Gene3D" id="3.40.50.1240">
    <property type="entry name" value="Phosphoglycerate mutase-like"/>
    <property type="match status" value="1"/>
</dbReference>
<dbReference type="NCBIfam" id="TIGR03162">
    <property type="entry name" value="ribazole_cobC"/>
    <property type="match status" value="1"/>
</dbReference>